<reference evidence="1" key="1">
    <citation type="submission" date="2020-04" db="EMBL/GenBank/DDBJ databases">
        <authorList>
            <person name="Broberg M."/>
        </authorList>
    </citation>
    <scope>NUCLEOTIDE SEQUENCE</scope>
</reference>
<proteinExistence type="predicted"/>
<keyword evidence="2" id="KW-1185">Reference proteome</keyword>
<name>A0ACA9UFU0_BIOOC</name>
<accession>A0ACA9UFU0</accession>
<protein>
    <submittedName>
        <fullName evidence="1">Uncharacterized protein</fullName>
    </submittedName>
</protein>
<evidence type="ECO:0000313" key="2">
    <source>
        <dbReference type="Proteomes" id="UP000836387"/>
    </source>
</evidence>
<evidence type="ECO:0000313" key="1">
    <source>
        <dbReference type="EMBL" id="CAG9951647.1"/>
    </source>
</evidence>
<dbReference type="Proteomes" id="UP000836387">
    <property type="component" value="Unassembled WGS sequence"/>
</dbReference>
<reference evidence="1" key="2">
    <citation type="submission" date="2021-10" db="EMBL/GenBank/DDBJ databases">
        <authorList>
            <person name="Piombo E."/>
        </authorList>
    </citation>
    <scope>NUCLEOTIDE SEQUENCE</scope>
</reference>
<organism evidence="1 2">
    <name type="scientific">Clonostachys rosea f. rosea IK726</name>
    <dbReference type="NCBI Taxonomy" id="1349383"/>
    <lineage>
        <taxon>Eukaryota</taxon>
        <taxon>Fungi</taxon>
        <taxon>Dikarya</taxon>
        <taxon>Ascomycota</taxon>
        <taxon>Pezizomycotina</taxon>
        <taxon>Sordariomycetes</taxon>
        <taxon>Hypocreomycetidae</taxon>
        <taxon>Hypocreales</taxon>
        <taxon>Bionectriaceae</taxon>
        <taxon>Clonostachys</taxon>
    </lineage>
</organism>
<sequence length="398" mass="44064">MPQRRAVVAGSRTFPGAGLAPNPGSLIAQIEGIFESIVESIIRKEELTINFVCDPRRGTGELDRSGSAFQVGARRKQPTRVLLILQLSHDALVSNEILTKRHIFYQNQELFGTQARVDELVDCLALTLGVGREDLNIVATSKGLVAGQATVHLKDGTSIDASYNRIGSSIPLSTTIASVNTSNIKWILVIEKDIPRVHRILANIGGWAWPSVTGKGYPDLLTWSFLHIVQRNNPNVPILVLVDYDPDGVNILRCYRWGLSRLPSPKYLKAHWIGIKARHVLESRNLQPVQSAPERITHQEQAYSSRGGDSAGDSISSISCREPSAQLSVRDRQLVRGTLRRIQAIITTDESSQEVAEMRYELQKMLMLGVKAEIQWLDDGGNLTGWLEQEIILCLGPE</sequence>
<comment type="caution">
    <text evidence="1">The sequence shown here is derived from an EMBL/GenBank/DDBJ whole genome shotgun (WGS) entry which is preliminary data.</text>
</comment>
<dbReference type="EMBL" id="CADEHS020000355">
    <property type="protein sequence ID" value="CAG9951647.1"/>
    <property type="molecule type" value="Genomic_DNA"/>
</dbReference>
<gene>
    <name evidence="1" type="ORF">CRV2_00020815</name>
</gene>